<sequence>NRFLILHAIATSKFPKTPTAIPFLNHASVKLGSSSRALL</sequence>
<protein>
    <submittedName>
        <fullName evidence="1">Uncharacterized protein</fullName>
    </submittedName>
</protein>
<dbReference type="EMBL" id="BART01040763">
    <property type="protein sequence ID" value="GAH30841.1"/>
    <property type="molecule type" value="Genomic_DNA"/>
</dbReference>
<gene>
    <name evidence="1" type="ORF">S01H4_66113</name>
</gene>
<comment type="caution">
    <text evidence="1">The sequence shown here is derived from an EMBL/GenBank/DDBJ whole genome shotgun (WGS) entry which is preliminary data.</text>
</comment>
<organism evidence="1">
    <name type="scientific">marine sediment metagenome</name>
    <dbReference type="NCBI Taxonomy" id="412755"/>
    <lineage>
        <taxon>unclassified sequences</taxon>
        <taxon>metagenomes</taxon>
        <taxon>ecological metagenomes</taxon>
    </lineage>
</organism>
<feature type="non-terminal residue" evidence="1">
    <location>
        <position position="1"/>
    </location>
</feature>
<dbReference type="AlphaFoldDB" id="X1EC30"/>
<evidence type="ECO:0000313" key="1">
    <source>
        <dbReference type="EMBL" id="GAH30841.1"/>
    </source>
</evidence>
<accession>X1EC30</accession>
<reference evidence="1" key="1">
    <citation type="journal article" date="2014" name="Front. Microbiol.">
        <title>High frequency of phylogenetically diverse reductive dehalogenase-homologous genes in deep subseafloor sedimentary metagenomes.</title>
        <authorList>
            <person name="Kawai M."/>
            <person name="Futagami T."/>
            <person name="Toyoda A."/>
            <person name="Takaki Y."/>
            <person name="Nishi S."/>
            <person name="Hori S."/>
            <person name="Arai W."/>
            <person name="Tsubouchi T."/>
            <person name="Morono Y."/>
            <person name="Uchiyama I."/>
            <person name="Ito T."/>
            <person name="Fujiyama A."/>
            <person name="Inagaki F."/>
            <person name="Takami H."/>
        </authorList>
    </citation>
    <scope>NUCLEOTIDE SEQUENCE</scope>
    <source>
        <strain evidence="1">Expedition CK06-06</strain>
    </source>
</reference>
<proteinExistence type="predicted"/>
<name>X1EC30_9ZZZZ</name>